<dbReference type="InterPro" id="IPR002110">
    <property type="entry name" value="Ankyrin_rpt"/>
</dbReference>
<dbReference type="InterPro" id="IPR036770">
    <property type="entry name" value="Ankyrin_rpt-contain_sf"/>
</dbReference>
<dbReference type="InterPro" id="IPR052050">
    <property type="entry name" value="SecEffector_AnkRepeat"/>
</dbReference>
<keyword evidence="1" id="KW-0175">Coiled coil</keyword>
<dbReference type="AlphaFoldDB" id="A0AAD3D566"/>
<proteinExistence type="predicted"/>
<keyword evidence="4" id="KW-1185">Reference proteome</keyword>
<dbReference type="EMBL" id="BLLK01000051">
    <property type="protein sequence ID" value="GFH56249.1"/>
    <property type="molecule type" value="Genomic_DNA"/>
</dbReference>
<dbReference type="Proteomes" id="UP001054902">
    <property type="component" value="Unassembled WGS sequence"/>
</dbReference>
<evidence type="ECO:0000313" key="4">
    <source>
        <dbReference type="Proteomes" id="UP001054902"/>
    </source>
</evidence>
<evidence type="ECO:0000256" key="2">
    <source>
        <dbReference type="SAM" id="MobiDB-lite"/>
    </source>
</evidence>
<feature type="coiled-coil region" evidence="1">
    <location>
        <begin position="29"/>
        <end position="76"/>
    </location>
</feature>
<evidence type="ECO:0000256" key="1">
    <source>
        <dbReference type="SAM" id="Coils"/>
    </source>
</evidence>
<comment type="caution">
    <text evidence="3">The sequence shown here is derived from an EMBL/GenBank/DDBJ whole genome shotgun (WGS) entry which is preliminary data.</text>
</comment>
<dbReference type="PANTHER" id="PTHR46586:SF3">
    <property type="entry name" value="ANKYRIN REPEAT-CONTAINING PROTEIN"/>
    <property type="match status" value="1"/>
</dbReference>
<protein>
    <submittedName>
        <fullName evidence="3">Uncharacterized protein</fullName>
    </submittedName>
</protein>
<reference evidence="3 4" key="1">
    <citation type="journal article" date="2021" name="Sci. Rep.">
        <title>The genome of the diatom Chaetoceros tenuissimus carries an ancient integrated fragment of an extant virus.</title>
        <authorList>
            <person name="Hongo Y."/>
            <person name="Kimura K."/>
            <person name="Takaki Y."/>
            <person name="Yoshida Y."/>
            <person name="Baba S."/>
            <person name="Kobayashi G."/>
            <person name="Nagasaki K."/>
            <person name="Hano T."/>
            <person name="Tomaru Y."/>
        </authorList>
    </citation>
    <scope>NUCLEOTIDE SEQUENCE [LARGE SCALE GENOMIC DNA]</scope>
    <source>
        <strain evidence="3 4">NIES-3715</strain>
    </source>
</reference>
<evidence type="ECO:0000313" key="3">
    <source>
        <dbReference type="EMBL" id="GFH56249.1"/>
    </source>
</evidence>
<dbReference type="PANTHER" id="PTHR46586">
    <property type="entry name" value="ANKYRIN REPEAT-CONTAINING PROTEIN"/>
    <property type="match status" value="1"/>
</dbReference>
<name>A0AAD3D566_9STRA</name>
<dbReference type="SUPFAM" id="SSF140860">
    <property type="entry name" value="Pseudo ankyrin repeat-like"/>
    <property type="match status" value="1"/>
</dbReference>
<feature type="region of interest" description="Disordered" evidence="2">
    <location>
        <begin position="1"/>
        <end position="22"/>
    </location>
</feature>
<dbReference type="Gene3D" id="1.25.40.20">
    <property type="entry name" value="Ankyrin repeat-containing domain"/>
    <property type="match status" value="2"/>
</dbReference>
<dbReference type="SUPFAM" id="SSF48403">
    <property type="entry name" value="Ankyrin repeat"/>
    <property type="match status" value="1"/>
</dbReference>
<accession>A0AAD3D566</accession>
<sequence>MNARRDEANESTPARKKTKLNNEEASYFATKKSCRIKELTSRLVELSNEYQELNDLNEFDRLMKMLNAKQNRIENEESCPLYHLPHDIFNKCISYLGKSYGFVAPVSKRFQETYDQVFDDSKETATDFRGLSKEAGLYLLESFPEKSMTIHKNELYTFITGKKDQEDRLKLNLFAEDYLIHKAVRQGNVDILRHIVENGNILRAQDKDFFLYQKIAENGHLHILQYLKNEFFFFHGFCCSAYGAARSGQIRIFKWLEELGCFKKPENNGVIKKCAKIAAQFGQLEILQYMREKIDPLLDFPLLKEAVLSRSLPILRFCHAEREDYFRGVNEIHMIKTGKVEMVRYFLENQGELSERSTDLAASDGHADILRYLVSKNVPWNVNGLVTPKRFKFEIIKFAHEKHRQWFNGTIKDFIRNENQNFNVDMLKYLRQHRCPWGGANVTMALMSLKQISFLEYMQEETMPGREYILIHAIREKWFEGIRYILENNLECTVPPLNLVAFDFPRLDVLQYCKSKGMQWNVEMNHRQVLNRVAYESKDADTYKWIFNEIGAEQFHFDMNLIAPSRTDLLEFLHEKNCVSDPTHLWHAVSRGNLNYLKFLLMHHHDVLLIGEDVFDEALNKFDLEPEYHDRKDVVSFLVKNKCPQALHV</sequence>
<gene>
    <name evidence="3" type="ORF">CTEN210_12725</name>
</gene>
<dbReference type="SMART" id="SM00248">
    <property type="entry name" value="ANK"/>
    <property type="match status" value="3"/>
</dbReference>
<organism evidence="3 4">
    <name type="scientific">Chaetoceros tenuissimus</name>
    <dbReference type="NCBI Taxonomy" id="426638"/>
    <lineage>
        <taxon>Eukaryota</taxon>
        <taxon>Sar</taxon>
        <taxon>Stramenopiles</taxon>
        <taxon>Ochrophyta</taxon>
        <taxon>Bacillariophyta</taxon>
        <taxon>Coscinodiscophyceae</taxon>
        <taxon>Chaetocerotophycidae</taxon>
        <taxon>Chaetocerotales</taxon>
        <taxon>Chaetocerotaceae</taxon>
        <taxon>Chaetoceros</taxon>
    </lineage>
</organism>